<dbReference type="InterPro" id="IPR055693">
    <property type="entry name" value="DUF7269"/>
</dbReference>
<protein>
    <recommendedName>
        <fullName evidence="5">DUF4129 domain-containing protein</fullName>
    </recommendedName>
</protein>
<dbReference type="EMBL" id="JBHTBF010000001">
    <property type="protein sequence ID" value="MFC7315342.1"/>
    <property type="molecule type" value="Genomic_DNA"/>
</dbReference>
<keyword evidence="2" id="KW-0472">Membrane</keyword>
<feature type="transmembrane region" description="Helical" evidence="2">
    <location>
        <begin position="49"/>
        <end position="66"/>
    </location>
</feature>
<evidence type="ECO:0000313" key="3">
    <source>
        <dbReference type="EMBL" id="MFC7315342.1"/>
    </source>
</evidence>
<dbReference type="AlphaFoldDB" id="A0ABD6A5F3"/>
<evidence type="ECO:0008006" key="5">
    <source>
        <dbReference type="Google" id="ProtNLM"/>
    </source>
</evidence>
<dbReference type="GeneID" id="79314303"/>
<keyword evidence="2" id="KW-1133">Transmembrane helix</keyword>
<evidence type="ECO:0000256" key="2">
    <source>
        <dbReference type="SAM" id="Phobius"/>
    </source>
</evidence>
<proteinExistence type="predicted"/>
<feature type="compositionally biased region" description="Basic and acidic residues" evidence="1">
    <location>
        <begin position="213"/>
        <end position="224"/>
    </location>
</feature>
<name>A0ABD6A5F3_9EURY</name>
<keyword evidence="4" id="KW-1185">Reference proteome</keyword>
<accession>A0ABD6A5F3</accession>
<comment type="caution">
    <text evidence="3">The sequence shown here is derived from an EMBL/GenBank/DDBJ whole genome shotgun (WGS) entry which is preliminary data.</text>
</comment>
<reference evidence="3 4" key="1">
    <citation type="journal article" date="2019" name="Int. J. Syst. Evol. Microbiol.">
        <title>The Global Catalogue of Microorganisms (GCM) 10K type strain sequencing project: providing services to taxonomists for standard genome sequencing and annotation.</title>
        <authorList>
            <consortium name="The Broad Institute Genomics Platform"/>
            <consortium name="The Broad Institute Genome Sequencing Center for Infectious Disease"/>
            <person name="Wu L."/>
            <person name="Ma J."/>
        </authorList>
    </citation>
    <scope>NUCLEOTIDE SEQUENCE [LARGE SCALE GENOMIC DNA]</scope>
    <source>
        <strain evidence="3 4">PSR21</strain>
    </source>
</reference>
<evidence type="ECO:0000256" key="1">
    <source>
        <dbReference type="SAM" id="MobiDB-lite"/>
    </source>
</evidence>
<dbReference type="Proteomes" id="UP001596547">
    <property type="component" value="Unassembled WGS sequence"/>
</dbReference>
<sequence length="280" mass="28505">MLRRIVRPAAVAFGSAGVALALLDALVPGPLAPTRAALGSSPGAPGPTAATAVLGVGLVLYAAVAARRGAAEPADRPLAPSAPAPEVARTDEALVGEGFDESYWALRRAVTDRRVPFEESLDGLRGVLREVARDLLVASTGDPPDACRERVATGEWTDDPIAGAFLGDDRAPAVPIRGRMWAWLAPGRELDRRLDRTLDALDALAADLDGVDPRPVRRFERGTLSDEPAGSTGAGEPTDGAGATDSDGSSVPTEGVGSPGGGSPATGPADADATEAVGPW</sequence>
<organism evidence="3 4">
    <name type="scientific">Halomarina halobia</name>
    <dbReference type="NCBI Taxonomy" id="3033386"/>
    <lineage>
        <taxon>Archaea</taxon>
        <taxon>Methanobacteriati</taxon>
        <taxon>Methanobacteriota</taxon>
        <taxon>Stenosarchaea group</taxon>
        <taxon>Halobacteria</taxon>
        <taxon>Halobacteriales</taxon>
        <taxon>Natronomonadaceae</taxon>
        <taxon>Halomarina</taxon>
    </lineage>
</organism>
<gene>
    <name evidence="3" type="ORF">ACFQPE_00830</name>
</gene>
<dbReference type="RefSeq" id="WP_276304745.1">
    <property type="nucleotide sequence ID" value="NZ_CP119992.1"/>
</dbReference>
<dbReference type="Pfam" id="PF23933">
    <property type="entry name" value="DUF7269"/>
    <property type="match status" value="1"/>
</dbReference>
<feature type="region of interest" description="Disordered" evidence="1">
    <location>
        <begin position="213"/>
        <end position="280"/>
    </location>
</feature>
<evidence type="ECO:0000313" key="4">
    <source>
        <dbReference type="Proteomes" id="UP001596547"/>
    </source>
</evidence>
<feature type="compositionally biased region" description="Low complexity" evidence="1">
    <location>
        <begin position="265"/>
        <end position="280"/>
    </location>
</feature>
<keyword evidence="2" id="KW-0812">Transmembrane</keyword>